<proteinExistence type="predicted"/>
<gene>
    <name evidence="2" type="ORF">ABVC42_14000</name>
</gene>
<name>A0ABV2BCG6_9LACO</name>
<dbReference type="EMBL" id="JBETVU010000013">
    <property type="protein sequence ID" value="MES5150944.1"/>
    <property type="molecule type" value="Genomic_DNA"/>
</dbReference>
<dbReference type="RefSeq" id="WP_133476503.1">
    <property type="nucleotide sequence ID" value="NZ_JBETVU010000013.1"/>
</dbReference>
<comment type="caution">
    <text evidence="2">The sequence shown here is derived from an EMBL/GenBank/DDBJ whole genome shotgun (WGS) entry which is preliminary data.</text>
</comment>
<reference evidence="2" key="1">
    <citation type="submission" date="2024-06" db="EMBL/GenBank/DDBJ databases">
        <title>Vaginal Lactobacillus fatty acid response mechanisms reveal a metabolite-targeted strategy for bacterial vaginosis treatment.</title>
        <authorList>
            <person name="Zhu M."/>
            <person name="Blainey P.C."/>
            <person name="Bloom S.M."/>
            <person name="Kwon D.S."/>
        </authorList>
    </citation>
    <scope>NUCLEOTIDE SEQUENCE</scope>
    <source>
        <strain evidence="2">194_F1_1</strain>
    </source>
</reference>
<sequence length="604" mass="69695">MTVKGRKKLKNIIHRFKLEKQSKEKNDHSEQETETFKNPDDNLNFYSARYQEVKQDNLTHELNRIRRMAIKDSLNKFEHPDSNHELLEPYQKSGEWLDWIGIVSDISMPTGKTGQMDGKILIDKFSYENANEQKDLLDYHIWLPVNEIRYLLNTDKQTIAIGDLIRGKSKAIQYTGRGKGHGVKYGLGATLIKAAGIYVSFQKVNFQHVAIGRQLQSNYDRQNDWVLKLTNDVSKEITDKYTADKNIDIFIPKTHGHVLAKYQPSQYDHYFNRLETIPVEDKKLDDKPQSYTATIKNFDVKNFDNKSLPIIHLVKIRNKINRIVNSGSWYQFDSKLASLGELRENDKISFVASPAFFAQHTEKQVLNSPQLITNSNLEDREELPNDATLLCGWILNNKSIKNPSYKTQDIINKYLYWKRNIKSGKEEIPVGISIDALADKTQIPVEKIQAFISKKEIAPLFSINGTDYFIDDFIDELKAYIKSGNERVKTALEKAMHTKQELSIHRPKEVIKDSTPISTSRDENNKSKSSKKVAPKVIKKAFVIEIDTKQGIYTTVQFNSLKQAYSYINRLCQQSLNAFLQVSDDEGNELFISVKDIELFRIKK</sequence>
<evidence type="ECO:0000256" key="1">
    <source>
        <dbReference type="SAM" id="MobiDB-lite"/>
    </source>
</evidence>
<evidence type="ECO:0000313" key="3">
    <source>
        <dbReference type="Proteomes" id="UP001434419"/>
    </source>
</evidence>
<dbReference type="Proteomes" id="UP001434419">
    <property type="component" value="Unassembled WGS sequence"/>
</dbReference>
<organism evidence="2 3">
    <name type="scientific">Lactobacillus crispatus</name>
    <dbReference type="NCBI Taxonomy" id="47770"/>
    <lineage>
        <taxon>Bacteria</taxon>
        <taxon>Bacillati</taxon>
        <taxon>Bacillota</taxon>
        <taxon>Bacilli</taxon>
        <taxon>Lactobacillales</taxon>
        <taxon>Lactobacillaceae</taxon>
        <taxon>Lactobacillus</taxon>
    </lineage>
</organism>
<feature type="region of interest" description="Disordered" evidence="1">
    <location>
        <begin position="17"/>
        <end position="40"/>
    </location>
</feature>
<protein>
    <submittedName>
        <fullName evidence="2">Uncharacterized protein</fullName>
    </submittedName>
</protein>
<accession>A0ABV2BCG6</accession>
<keyword evidence="3" id="KW-1185">Reference proteome</keyword>
<evidence type="ECO:0000313" key="2">
    <source>
        <dbReference type="EMBL" id="MES5150944.1"/>
    </source>
</evidence>